<reference evidence="3" key="1">
    <citation type="submission" date="2019-10" db="EMBL/GenBank/DDBJ databases">
        <title>The sequence and de novo assembly of the wild yak genome.</title>
        <authorList>
            <person name="Liu Y."/>
        </authorList>
    </citation>
    <scope>NUCLEOTIDE SEQUENCE [LARGE SCALE GENOMIC DNA]</scope>
    <source>
        <strain evidence="3">WY2019</strain>
    </source>
</reference>
<evidence type="ECO:0000313" key="3">
    <source>
        <dbReference type="EMBL" id="MXQ99308.1"/>
    </source>
</evidence>
<dbReference type="InterPro" id="IPR037445">
    <property type="entry name" value="MAGE"/>
</dbReference>
<dbReference type="Proteomes" id="UP000322234">
    <property type="component" value="Unassembled WGS sequence"/>
</dbReference>
<sequence length="287" mass="31032">MGMIRSDGPLSTLGCDAIFERAAIFESCCSCDQREESEVSPGVQVGGDMSYKCTGFYPSSPATGNHQELQGAMACSSPDAGPSCAGSDEGAQGPEEESAGASQAAPATQSPRKDPLTRKDSMLVEFLLEKYTKKEPILKHALLKVVGSKYRQHIPEILRRASKHMELVFGLELTEVNHSRNIYALINKLNLGGDEEKIPEVLTGTQCQSSTLRVPVGPESLFETNKMKVLEVLAKIQDIVQTSFPDLYDEGLRDQPERAGLRVVARAPTTAEASAPSRAKSYSSSHI</sequence>
<comment type="caution">
    <text evidence="3">The sequence shown here is derived from an EMBL/GenBank/DDBJ whole genome shotgun (WGS) entry which is preliminary data.</text>
</comment>
<feature type="domain" description="MAGE" evidence="2">
    <location>
        <begin position="217"/>
        <end position="251"/>
    </location>
</feature>
<feature type="compositionally biased region" description="Low complexity" evidence="1">
    <location>
        <begin position="273"/>
        <end position="287"/>
    </location>
</feature>
<dbReference type="InterPro" id="IPR002190">
    <property type="entry name" value="MHD_dom"/>
</dbReference>
<dbReference type="GO" id="GO:0000122">
    <property type="term" value="P:negative regulation of transcription by RNA polymerase II"/>
    <property type="evidence" value="ECO:0007669"/>
    <property type="project" value="TreeGrafter"/>
</dbReference>
<dbReference type="PANTHER" id="PTHR11736:SF67">
    <property type="entry name" value="MELANOMA-ASSOCIATED ANTIGEN B6B"/>
    <property type="match status" value="1"/>
</dbReference>
<feature type="domain" description="MAGE" evidence="2">
    <location>
        <begin position="116"/>
        <end position="191"/>
    </location>
</feature>
<dbReference type="InterPro" id="IPR041898">
    <property type="entry name" value="MAGE_WH1"/>
</dbReference>
<proteinExistence type="predicted"/>
<evidence type="ECO:0000259" key="2">
    <source>
        <dbReference type="PROSITE" id="PS50838"/>
    </source>
</evidence>
<feature type="region of interest" description="Disordered" evidence="1">
    <location>
        <begin position="266"/>
        <end position="287"/>
    </location>
</feature>
<dbReference type="GO" id="GO:0005634">
    <property type="term" value="C:nucleus"/>
    <property type="evidence" value="ECO:0007669"/>
    <property type="project" value="TreeGrafter"/>
</dbReference>
<feature type="region of interest" description="Disordered" evidence="1">
    <location>
        <begin position="69"/>
        <end position="116"/>
    </location>
</feature>
<keyword evidence="4" id="KW-1185">Reference proteome</keyword>
<dbReference type="EMBL" id="VBQZ03000409">
    <property type="protein sequence ID" value="MXQ99308.1"/>
    <property type="molecule type" value="Genomic_DNA"/>
</dbReference>
<evidence type="ECO:0000313" key="4">
    <source>
        <dbReference type="Proteomes" id="UP000322234"/>
    </source>
</evidence>
<gene>
    <name evidence="3" type="ORF">E5288_WYG002244</name>
</gene>
<evidence type="ECO:0000256" key="1">
    <source>
        <dbReference type="SAM" id="MobiDB-lite"/>
    </source>
</evidence>
<dbReference type="AlphaFoldDB" id="A0A6B0S982"/>
<dbReference type="FunFam" id="1.10.10.1200:FF:000007">
    <property type="entry name" value="Melanoma-associated antigen C2"/>
    <property type="match status" value="1"/>
</dbReference>
<dbReference type="SMART" id="SM01373">
    <property type="entry name" value="MAGE"/>
    <property type="match status" value="1"/>
</dbReference>
<dbReference type="PROSITE" id="PS50838">
    <property type="entry name" value="MAGE"/>
    <property type="match status" value="2"/>
</dbReference>
<dbReference type="PANTHER" id="PTHR11736">
    <property type="entry name" value="MELANOMA-ASSOCIATED ANTIGEN MAGE ANTIGEN"/>
    <property type="match status" value="1"/>
</dbReference>
<name>A0A6B0S982_9CETA</name>
<dbReference type="Gene3D" id="1.10.10.1200">
    <property type="entry name" value="MAGE homology domain, winged helix WH1 motif"/>
    <property type="match status" value="1"/>
</dbReference>
<organism evidence="3 4">
    <name type="scientific">Bos mutus</name>
    <name type="common">wild yak</name>
    <dbReference type="NCBI Taxonomy" id="72004"/>
    <lineage>
        <taxon>Eukaryota</taxon>
        <taxon>Metazoa</taxon>
        <taxon>Chordata</taxon>
        <taxon>Craniata</taxon>
        <taxon>Vertebrata</taxon>
        <taxon>Euteleostomi</taxon>
        <taxon>Mammalia</taxon>
        <taxon>Eutheria</taxon>
        <taxon>Laurasiatheria</taxon>
        <taxon>Artiodactyla</taxon>
        <taxon>Ruminantia</taxon>
        <taxon>Pecora</taxon>
        <taxon>Bovidae</taxon>
        <taxon>Bovinae</taxon>
        <taxon>Bos</taxon>
    </lineage>
</organism>
<accession>A0A6B0S982</accession>
<protein>
    <recommendedName>
        <fullName evidence="2">MAGE domain-containing protein</fullName>
    </recommendedName>
</protein>